<evidence type="ECO:0000256" key="2">
    <source>
        <dbReference type="ARBA" id="ARBA00008936"/>
    </source>
</evidence>
<keyword evidence="11" id="KW-0066">ATP synthesis</keyword>
<evidence type="ECO:0000256" key="6">
    <source>
        <dbReference type="ARBA" id="ARBA00022781"/>
    </source>
</evidence>
<evidence type="ECO:0000256" key="10">
    <source>
        <dbReference type="ARBA" id="ARBA00023065"/>
    </source>
</evidence>
<dbReference type="Pfam" id="PF00006">
    <property type="entry name" value="ATP-synt_ab"/>
    <property type="match status" value="1"/>
</dbReference>
<keyword evidence="4" id="KW-0963">Cytoplasm</keyword>
<dbReference type="NCBIfam" id="TIGR01026">
    <property type="entry name" value="fliI_yscN"/>
    <property type="match status" value="1"/>
</dbReference>
<sequence>MDRFELAGLASEIGKLRMSRVAGRVHAVDSNIVWVSGLTNLLSVSDRVQITQNSGKKLFAEVLRLSDQGAGVMVEGPLSGIAIGDRVTQWSNVSLRPNMGWIGRVIDPDGQPLDGRPIPISEDETSTRTVSPMARRGLGERLKTGLSVFDTFLPLVQGQRIGVFAGSGVGKSRLLAQLTRGINVDVVVVAMVGERSREIRDFVQNVLGPEGMAKSIVVAASSERPALERRRCARSAMEIAEYFRDQGKQVLYLADSLTRMAEAHRDIAFSAGELPVLQGFPPSMPAELMGLCERAGPGGEGQGDITAVFTVLVAGSDMEEPVADVLRGTLDGHVILDREIAERGRFPAIDILRSVSRSLPEAASEPENDLLTHARRLLGQYEKIEPMMRAGLYREGADPRIDEAVAAWPELDSFVSDQSVSGHEQSFAKLNLILRRAAAGTIKAAS</sequence>
<dbReference type="InterPro" id="IPR036121">
    <property type="entry name" value="ATPase_F1/V1/A1_a/bsu_N_sf"/>
</dbReference>
<evidence type="ECO:0000256" key="1">
    <source>
        <dbReference type="ARBA" id="ARBA00004496"/>
    </source>
</evidence>
<dbReference type="GO" id="GO:0008564">
    <property type="term" value="F:protein-exporting ATPase activity"/>
    <property type="evidence" value="ECO:0007669"/>
    <property type="project" value="UniProtKB-EC"/>
</dbReference>
<dbReference type="GO" id="GO:0016887">
    <property type="term" value="F:ATP hydrolysis activity"/>
    <property type="evidence" value="ECO:0007669"/>
    <property type="project" value="InterPro"/>
</dbReference>
<dbReference type="GO" id="GO:0005737">
    <property type="term" value="C:cytoplasm"/>
    <property type="evidence" value="ECO:0007669"/>
    <property type="project" value="UniProtKB-SubCell"/>
</dbReference>
<keyword evidence="8" id="KW-0653">Protein transport</keyword>
<dbReference type="EMBL" id="FNUZ01000003">
    <property type="protein sequence ID" value="SEG33223.1"/>
    <property type="molecule type" value="Genomic_DNA"/>
</dbReference>
<evidence type="ECO:0000256" key="3">
    <source>
        <dbReference type="ARBA" id="ARBA00022448"/>
    </source>
</evidence>
<dbReference type="InterPro" id="IPR004100">
    <property type="entry name" value="ATPase_F1/V1/A1_a/bsu_N"/>
</dbReference>
<keyword evidence="7" id="KW-0067">ATP-binding</keyword>
<dbReference type="SUPFAM" id="SSF52540">
    <property type="entry name" value="P-loop containing nucleoside triphosphate hydrolases"/>
    <property type="match status" value="1"/>
</dbReference>
<dbReference type="InterPro" id="IPR050053">
    <property type="entry name" value="ATPase_alpha/beta_chains"/>
</dbReference>
<dbReference type="RefSeq" id="WP_103910802.1">
    <property type="nucleotide sequence ID" value="NZ_FNUZ01000003.1"/>
</dbReference>
<dbReference type="SMART" id="SM00382">
    <property type="entry name" value="AAA"/>
    <property type="match status" value="1"/>
</dbReference>
<dbReference type="GO" id="GO:0030257">
    <property type="term" value="C:type III protein secretion system complex"/>
    <property type="evidence" value="ECO:0007669"/>
    <property type="project" value="InterPro"/>
</dbReference>
<dbReference type="GO" id="GO:0046933">
    <property type="term" value="F:proton-transporting ATP synthase activity, rotational mechanism"/>
    <property type="evidence" value="ECO:0007669"/>
    <property type="project" value="TreeGrafter"/>
</dbReference>
<keyword evidence="3" id="KW-0813">Transport</keyword>
<dbReference type="GO" id="GO:0030254">
    <property type="term" value="P:protein secretion by the type III secretion system"/>
    <property type="evidence" value="ECO:0007669"/>
    <property type="project" value="InterPro"/>
</dbReference>
<accession>A0A1H5Z9L8</accession>
<dbReference type="PROSITE" id="PS00152">
    <property type="entry name" value="ATPASE_ALPHA_BETA"/>
    <property type="match status" value="1"/>
</dbReference>
<evidence type="ECO:0000256" key="7">
    <source>
        <dbReference type="ARBA" id="ARBA00022840"/>
    </source>
</evidence>
<evidence type="ECO:0000259" key="13">
    <source>
        <dbReference type="SMART" id="SM00382"/>
    </source>
</evidence>
<keyword evidence="15" id="KW-1185">Reference proteome</keyword>
<evidence type="ECO:0000256" key="11">
    <source>
        <dbReference type="ARBA" id="ARBA00023310"/>
    </source>
</evidence>
<dbReference type="InterPro" id="IPR027417">
    <property type="entry name" value="P-loop_NTPase"/>
</dbReference>
<reference evidence="14 15" key="1">
    <citation type="submission" date="2016-10" db="EMBL/GenBank/DDBJ databases">
        <authorList>
            <person name="de Groot N.N."/>
        </authorList>
    </citation>
    <scope>NUCLEOTIDE SEQUENCE [LARGE SCALE GENOMIC DNA]</scope>
    <source>
        <strain evidence="14 15">DSM 26915</strain>
    </source>
</reference>
<protein>
    <submittedName>
        <fullName evidence="14">Flagellum-specific ATP synthase</fullName>
    </submittedName>
</protein>
<evidence type="ECO:0000256" key="12">
    <source>
        <dbReference type="ARBA" id="ARBA00034006"/>
    </source>
</evidence>
<evidence type="ECO:0000256" key="5">
    <source>
        <dbReference type="ARBA" id="ARBA00022741"/>
    </source>
</evidence>
<evidence type="ECO:0000256" key="9">
    <source>
        <dbReference type="ARBA" id="ARBA00022967"/>
    </source>
</evidence>
<feature type="domain" description="AAA+ ATPase" evidence="13">
    <location>
        <begin position="157"/>
        <end position="341"/>
    </location>
</feature>
<organism evidence="14 15">
    <name type="scientific">Thalassococcus halodurans</name>
    <dbReference type="NCBI Taxonomy" id="373675"/>
    <lineage>
        <taxon>Bacteria</taxon>
        <taxon>Pseudomonadati</taxon>
        <taxon>Pseudomonadota</taxon>
        <taxon>Alphaproteobacteria</taxon>
        <taxon>Rhodobacterales</taxon>
        <taxon>Roseobacteraceae</taxon>
        <taxon>Thalassococcus</taxon>
    </lineage>
</organism>
<dbReference type="OrthoDB" id="9801639at2"/>
<keyword evidence="6" id="KW-0375">Hydrogen ion transport</keyword>
<evidence type="ECO:0000256" key="4">
    <source>
        <dbReference type="ARBA" id="ARBA00022490"/>
    </source>
</evidence>
<dbReference type="InterPro" id="IPR040627">
    <property type="entry name" value="T3SS_ATPase_C"/>
</dbReference>
<dbReference type="GO" id="GO:0005524">
    <property type="term" value="F:ATP binding"/>
    <property type="evidence" value="ECO:0007669"/>
    <property type="project" value="UniProtKB-KW"/>
</dbReference>
<keyword evidence="9" id="KW-1278">Translocase</keyword>
<comment type="subcellular location">
    <subcellularLocation>
        <location evidence="1">Cytoplasm</location>
    </subcellularLocation>
</comment>
<proteinExistence type="inferred from homology"/>
<dbReference type="PANTHER" id="PTHR15184">
    <property type="entry name" value="ATP SYNTHASE"/>
    <property type="match status" value="1"/>
</dbReference>
<dbReference type="PANTHER" id="PTHR15184:SF9">
    <property type="entry name" value="SPI-1 TYPE 3 SECRETION SYSTEM ATPASE"/>
    <property type="match status" value="1"/>
</dbReference>
<keyword evidence="5" id="KW-0547">Nucleotide-binding</keyword>
<gene>
    <name evidence="14" type="ORF">SAMN04488045_2506</name>
</gene>
<name>A0A1H5Z9L8_9RHOB</name>
<dbReference type="Gene3D" id="3.40.50.12240">
    <property type="match status" value="1"/>
</dbReference>
<dbReference type="InterPro" id="IPR005714">
    <property type="entry name" value="ATPase_T3SS_FliI/YscN"/>
</dbReference>
<dbReference type="Pfam" id="PF18269">
    <property type="entry name" value="T3SS_ATPase_C"/>
    <property type="match status" value="1"/>
</dbReference>
<dbReference type="GO" id="GO:0045259">
    <property type="term" value="C:proton-transporting ATP synthase complex"/>
    <property type="evidence" value="ECO:0007669"/>
    <property type="project" value="UniProtKB-ARBA"/>
</dbReference>
<evidence type="ECO:0000256" key="8">
    <source>
        <dbReference type="ARBA" id="ARBA00022927"/>
    </source>
</evidence>
<comment type="similarity">
    <text evidence="2">Belongs to the ATPase alpha/beta chains family.</text>
</comment>
<evidence type="ECO:0000313" key="14">
    <source>
        <dbReference type="EMBL" id="SEG33223.1"/>
    </source>
</evidence>
<dbReference type="InterPro" id="IPR000194">
    <property type="entry name" value="ATPase_F1/V1/A1_a/bsu_nucl-bd"/>
</dbReference>
<dbReference type="SUPFAM" id="SSF50615">
    <property type="entry name" value="N-terminal domain of alpha and beta subunits of F1 ATP synthase"/>
    <property type="match status" value="1"/>
</dbReference>
<dbReference type="InterPro" id="IPR020003">
    <property type="entry name" value="ATPase_a/bsu_AS"/>
</dbReference>
<dbReference type="AlphaFoldDB" id="A0A1H5Z9L8"/>
<comment type="catalytic activity">
    <reaction evidence="12">
        <text>ATP + H2O + cellular proteinSide 1 = ADP + phosphate + cellular proteinSide 2.</text>
        <dbReference type="EC" id="7.4.2.8"/>
    </reaction>
</comment>
<evidence type="ECO:0000313" key="15">
    <source>
        <dbReference type="Proteomes" id="UP000236752"/>
    </source>
</evidence>
<dbReference type="InterPro" id="IPR003593">
    <property type="entry name" value="AAA+_ATPase"/>
</dbReference>
<keyword evidence="10" id="KW-0406">Ion transport</keyword>
<dbReference type="Proteomes" id="UP000236752">
    <property type="component" value="Unassembled WGS sequence"/>
</dbReference>
<dbReference type="Pfam" id="PF02874">
    <property type="entry name" value="ATP-synt_ab_N"/>
    <property type="match status" value="1"/>
</dbReference>